<comment type="subcellular location">
    <subcellularLocation>
        <location evidence="2">Secreted</location>
    </subcellularLocation>
</comment>
<dbReference type="GO" id="GO:0004497">
    <property type="term" value="F:monooxygenase activity"/>
    <property type="evidence" value="ECO:0007669"/>
    <property type="project" value="UniProtKB-KW"/>
</dbReference>
<name>A0A2A9NTW6_9AGAR</name>
<evidence type="ECO:0000313" key="12">
    <source>
        <dbReference type="EMBL" id="PFH53538.1"/>
    </source>
</evidence>
<evidence type="ECO:0000256" key="8">
    <source>
        <dbReference type="ARBA" id="ARBA00023033"/>
    </source>
</evidence>
<accession>A0A2A9NTW6</accession>
<comment type="similarity">
    <text evidence="11">Belongs to the polysaccharide monooxygenase AA14 family.</text>
</comment>
<evidence type="ECO:0000313" key="13">
    <source>
        <dbReference type="Proteomes" id="UP000242287"/>
    </source>
</evidence>
<dbReference type="GO" id="GO:0046872">
    <property type="term" value="F:metal ion binding"/>
    <property type="evidence" value="ECO:0007669"/>
    <property type="project" value="UniProtKB-KW"/>
</dbReference>
<comment type="cofactor">
    <cofactor evidence="1">
        <name>Cu(2+)</name>
        <dbReference type="ChEBI" id="CHEBI:29036"/>
    </cofactor>
</comment>
<evidence type="ECO:0000256" key="5">
    <source>
        <dbReference type="ARBA" id="ARBA00022729"/>
    </source>
</evidence>
<protein>
    <recommendedName>
        <fullName evidence="14">Lytic polysaccharide monooxygenase</fullName>
    </recommendedName>
</protein>
<dbReference type="Proteomes" id="UP000242287">
    <property type="component" value="Unassembled WGS sequence"/>
</dbReference>
<evidence type="ECO:0000256" key="4">
    <source>
        <dbReference type="ARBA" id="ARBA00022723"/>
    </source>
</evidence>
<gene>
    <name evidence="12" type="ORF">AMATHDRAFT_137173</name>
</gene>
<evidence type="ECO:0008006" key="14">
    <source>
        <dbReference type="Google" id="ProtNLM"/>
    </source>
</evidence>
<dbReference type="AlphaFoldDB" id="A0A2A9NTW6"/>
<dbReference type="EMBL" id="KZ301973">
    <property type="protein sequence ID" value="PFH53538.1"/>
    <property type="molecule type" value="Genomic_DNA"/>
</dbReference>
<keyword evidence="5" id="KW-0732">Signal</keyword>
<keyword evidence="9" id="KW-1015">Disulfide bond</keyword>
<keyword evidence="3" id="KW-0964">Secreted</keyword>
<evidence type="ECO:0000256" key="10">
    <source>
        <dbReference type="ARBA" id="ARBA00023180"/>
    </source>
</evidence>
<evidence type="ECO:0000256" key="11">
    <source>
        <dbReference type="ARBA" id="ARBA00046340"/>
    </source>
</evidence>
<dbReference type="Pfam" id="PF22810">
    <property type="entry name" value="LPMO_AA14"/>
    <property type="match status" value="1"/>
</dbReference>
<keyword evidence="8" id="KW-0503">Monooxygenase</keyword>
<evidence type="ECO:0000256" key="2">
    <source>
        <dbReference type="ARBA" id="ARBA00004613"/>
    </source>
</evidence>
<keyword evidence="13" id="KW-1185">Reference proteome</keyword>
<keyword evidence="6" id="KW-0560">Oxidoreductase</keyword>
<evidence type="ECO:0000256" key="3">
    <source>
        <dbReference type="ARBA" id="ARBA00022525"/>
    </source>
</evidence>
<keyword evidence="7" id="KW-0186">Copper</keyword>
<dbReference type="InterPro" id="IPR054497">
    <property type="entry name" value="LPMO_AA14"/>
</dbReference>
<keyword evidence="10" id="KW-0325">Glycoprotein</keyword>
<organism evidence="12 13">
    <name type="scientific">Amanita thiersii Skay4041</name>
    <dbReference type="NCBI Taxonomy" id="703135"/>
    <lineage>
        <taxon>Eukaryota</taxon>
        <taxon>Fungi</taxon>
        <taxon>Dikarya</taxon>
        <taxon>Basidiomycota</taxon>
        <taxon>Agaricomycotina</taxon>
        <taxon>Agaricomycetes</taxon>
        <taxon>Agaricomycetidae</taxon>
        <taxon>Agaricales</taxon>
        <taxon>Pluteineae</taxon>
        <taxon>Amanitaceae</taxon>
        <taxon>Amanita</taxon>
    </lineage>
</organism>
<proteinExistence type="inferred from homology"/>
<evidence type="ECO:0000256" key="9">
    <source>
        <dbReference type="ARBA" id="ARBA00023157"/>
    </source>
</evidence>
<evidence type="ECO:0000256" key="6">
    <source>
        <dbReference type="ARBA" id="ARBA00023002"/>
    </source>
</evidence>
<dbReference type="STRING" id="703135.A0A2A9NTW6"/>
<sequence>MRTAVALVGFSGFYGAVHGHLAAWHKGMYCLNGVDSAKIDLNTASPVTPLYQLPFNDWWFHHINNCDNFPPAEGDFLELPAGGQFTVEIASNRAKTTLSYNGRDATDWPDGGKYPDDLNNPGCIITPNIHTQNQSMAAGTAFGISYHSDIRQVTPENLAVFTVRYHTPWKRVTTYDVPAALPACPPGGCICAWAWVPNGCGESNMYFQAFKCNVTGASSTAAVAPPQPAIWCEDDRSKCVKGSKQMLFWNQKERNNIYVKGLDLSGSAKSPGYNYKCGFSDGSYCFVTTLPHSVFPINYHSRGSE</sequence>
<dbReference type="GO" id="GO:0005576">
    <property type="term" value="C:extracellular region"/>
    <property type="evidence" value="ECO:0007669"/>
    <property type="project" value="UniProtKB-SubCell"/>
</dbReference>
<keyword evidence="4" id="KW-0479">Metal-binding</keyword>
<reference evidence="12 13" key="1">
    <citation type="submission" date="2014-02" db="EMBL/GenBank/DDBJ databases">
        <title>Transposable element dynamics among asymbiotic and ectomycorrhizal Amanita fungi.</title>
        <authorList>
            <consortium name="DOE Joint Genome Institute"/>
            <person name="Hess J."/>
            <person name="Skrede I."/>
            <person name="Wolfe B."/>
            <person name="LaButti K."/>
            <person name="Ohm R.A."/>
            <person name="Grigoriev I.V."/>
            <person name="Pringle A."/>
        </authorList>
    </citation>
    <scope>NUCLEOTIDE SEQUENCE [LARGE SCALE GENOMIC DNA]</scope>
    <source>
        <strain evidence="12 13">SKay4041</strain>
    </source>
</reference>
<evidence type="ECO:0000256" key="7">
    <source>
        <dbReference type="ARBA" id="ARBA00023008"/>
    </source>
</evidence>
<evidence type="ECO:0000256" key="1">
    <source>
        <dbReference type="ARBA" id="ARBA00001973"/>
    </source>
</evidence>
<dbReference type="OrthoDB" id="2019572at2759"/>